<keyword evidence="1" id="KW-1188">Viral release from host cell</keyword>
<sequence length="768" mass="83721">MADASDPSDPRPDELAAVARQKLLVVLGQLQTYIFQVELLKRCDPQVSRRQIGKLKLNALQVRAVSRHFMEGMSSQAATLITPLTLALELSLEYARREGEKLLGALNDLGERSSPVAYFEGTMGLARDCPHHQAVKLATYGGEIDKELCFLHDVENFLKQMNYCHLITPASAAAEALVSVKAFLARTVGSGLIVPPEISDPSHPCHVCFEELCVTANQGATASRRLAGKICDHVTQQARVRLDADEMRRNLPHVVGLSEARRARALHALEVSSKMTEASSGGPAGPPEPAAAQEREASALLDAHHVFKSAPPGLYAVSELRFWLSSGDRTSGSTVDAFADNLSALAERERRYETGAVAVELAAFGRRGEHFDRTFGDRVASLDMVDALLVGGQSAAPDDQIEALVRACYNHHLSAPVLRQLAGSEHGDAEALRSALEGLHAAEDPPGDGNAEKEARWAPSLGGGPEDDWAALAARAAADVGARRRLYADRLTKRSLASLGRCVREQRGELEKMLRVSTYGEVLPTVFAAVCNGFAARTRFCELTARAGTVIDNRGNPDTFDAHRFMRASLMRHRVDPALLPGITHQFFELVNGPLFDHATHGFAQPPNTALYFSVENVGLLPHLKEELARFMMGKADSDWAISEFQKFYHFDGTSGITPTQRIAWGYIRELIVATTLFSSVFQCGYVELRRPDYSRPSSGGECHYPTGIYLTYISECPLVAVVECGSGGLVSDSSVVIYDRDVFSLLYAVLQQLAPRSLETGERRASE</sequence>
<evidence type="ECO:0000313" key="6">
    <source>
        <dbReference type="Proteomes" id="UP000828537"/>
    </source>
</evidence>
<keyword evidence="2" id="KW-0426">Late protein</keyword>
<organism evidence="5 6">
    <name type="scientific">Bovine alphaherpesvirus 2</name>
    <dbReference type="NCBI Taxonomy" id="10295"/>
    <lineage>
        <taxon>Viruses</taxon>
        <taxon>Duplodnaviria</taxon>
        <taxon>Heunggongvirae</taxon>
        <taxon>Peploviricota</taxon>
        <taxon>Herviviricetes</taxon>
        <taxon>Herpesvirales</taxon>
        <taxon>Orthoherpesviridae</taxon>
        <taxon>Alphaherpesvirinae</taxon>
        <taxon>Simplexvirus</taxon>
        <taxon>Simplexvirus bovinealpha2</taxon>
    </lineage>
</organism>
<evidence type="ECO:0000256" key="3">
    <source>
        <dbReference type="ARBA" id="ARBA00023219"/>
    </source>
</evidence>
<dbReference type="EMBL" id="MT862163">
    <property type="protein sequence ID" value="QPO25161.1"/>
    <property type="molecule type" value="Genomic_DNA"/>
</dbReference>
<feature type="region of interest" description="Disordered" evidence="4">
    <location>
        <begin position="272"/>
        <end position="295"/>
    </location>
</feature>
<dbReference type="InterPro" id="IPR000501">
    <property type="entry name" value="UL28/UL56"/>
</dbReference>
<accession>A0ABX6WLR5</accession>
<name>A0ABX6WLR5_9ALPH</name>
<keyword evidence="6" id="KW-1185">Reference proteome</keyword>
<evidence type="ECO:0000256" key="4">
    <source>
        <dbReference type="SAM" id="MobiDB-lite"/>
    </source>
</evidence>
<evidence type="ECO:0000313" key="5">
    <source>
        <dbReference type="EMBL" id="QPO25161.1"/>
    </source>
</evidence>
<dbReference type="Pfam" id="PF01366">
    <property type="entry name" value="PRTP"/>
    <property type="match status" value="1"/>
</dbReference>
<evidence type="ECO:0000256" key="1">
    <source>
        <dbReference type="ARBA" id="ARBA00022612"/>
    </source>
</evidence>
<dbReference type="RefSeq" id="YP_010798746.1">
    <property type="nucleotide sequence ID" value="NC_076512.1"/>
</dbReference>
<dbReference type="GeneID" id="80536997"/>
<keyword evidence="3" id="KW-0231">Viral genome packaging</keyword>
<evidence type="ECO:0000256" key="2">
    <source>
        <dbReference type="ARBA" id="ARBA00022921"/>
    </source>
</evidence>
<proteinExistence type="inferred from homology"/>
<reference evidence="5 6" key="1">
    <citation type="journal article" date="2020" name="Arch.">
        <title>Full genome sequence of bovine alphaherpesvirus 2 (BoHV-2).</title>
        <authorList>
            <person name="Pfaff F."/>
            <person name="Neubauer-Juric A."/>
            <person name="Krebs S."/>
            <person name="Hauser A."/>
            <person name="Singer S."/>
            <person name="Blum H."/>
            <person name="Hoffmann B."/>
        </authorList>
    </citation>
    <scope>NUCLEOTIDE SEQUENCE [LARGE SCALE GENOMIC DNA]</scope>
    <source>
        <strain evidence="5 6">C1Z FZR</strain>
    </source>
</reference>
<protein>
    <submittedName>
        <fullName evidence="5">DNA packaging terminase subunit 2</fullName>
    </submittedName>
</protein>
<gene>
    <name evidence="5" type="primary">UL28</name>
</gene>
<dbReference type="HAMAP" id="MF_04014">
    <property type="entry name" value="HSV_TRM1"/>
    <property type="match status" value="1"/>
</dbReference>
<dbReference type="Proteomes" id="UP000828537">
    <property type="component" value="Segment"/>
</dbReference>